<dbReference type="RefSeq" id="WP_349084511.1">
    <property type="nucleotide sequence ID" value="NZ_JBBMEK010000046.1"/>
</dbReference>
<gene>
    <name evidence="2" type="ORF">WMO25_05530</name>
</gene>
<name>A0ABV1B3N2_9FIRM</name>
<dbReference type="EMBL" id="JBBMEK010000046">
    <property type="protein sequence ID" value="MEQ2364558.1"/>
    <property type="molecule type" value="Genomic_DNA"/>
</dbReference>
<accession>A0ABV1B3N2</accession>
<keyword evidence="1" id="KW-0472">Membrane</keyword>
<proteinExistence type="predicted"/>
<keyword evidence="3" id="KW-1185">Reference proteome</keyword>
<organism evidence="2 3">
    <name type="scientific">Coprococcus intestinihominis</name>
    <dbReference type="NCBI Taxonomy" id="3133154"/>
    <lineage>
        <taxon>Bacteria</taxon>
        <taxon>Bacillati</taxon>
        <taxon>Bacillota</taxon>
        <taxon>Clostridia</taxon>
        <taxon>Lachnospirales</taxon>
        <taxon>Lachnospiraceae</taxon>
        <taxon>Coprococcus</taxon>
    </lineage>
</organism>
<sequence>MLTKERKKQLDTDLWIIAGVSILVLVIYTVFGREIDNIAVDTEIPIVLRTGSPV</sequence>
<keyword evidence="1" id="KW-1133">Transmembrane helix</keyword>
<evidence type="ECO:0000256" key="1">
    <source>
        <dbReference type="SAM" id="Phobius"/>
    </source>
</evidence>
<keyword evidence="1" id="KW-0812">Transmembrane</keyword>
<protein>
    <submittedName>
        <fullName evidence="2">Uncharacterized protein</fullName>
    </submittedName>
</protein>
<evidence type="ECO:0000313" key="3">
    <source>
        <dbReference type="Proteomes" id="UP001469749"/>
    </source>
</evidence>
<reference evidence="2 3" key="1">
    <citation type="submission" date="2024-03" db="EMBL/GenBank/DDBJ databases">
        <title>Human intestinal bacterial collection.</title>
        <authorList>
            <person name="Pauvert C."/>
            <person name="Hitch T.C.A."/>
            <person name="Clavel T."/>
        </authorList>
    </citation>
    <scope>NUCLEOTIDE SEQUENCE [LARGE SCALE GENOMIC DNA]</scope>
    <source>
        <strain evidence="2 3">CLA-AA-H190</strain>
    </source>
</reference>
<dbReference type="Proteomes" id="UP001469749">
    <property type="component" value="Unassembled WGS sequence"/>
</dbReference>
<evidence type="ECO:0000313" key="2">
    <source>
        <dbReference type="EMBL" id="MEQ2364558.1"/>
    </source>
</evidence>
<feature type="transmembrane region" description="Helical" evidence="1">
    <location>
        <begin position="12"/>
        <end position="31"/>
    </location>
</feature>
<comment type="caution">
    <text evidence="2">The sequence shown here is derived from an EMBL/GenBank/DDBJ whole genome shotgun (WGS) entry which is preliminary data.</text>
</comment>